<evidence type="ECO:0000313" key="5">
    <source>
        <dbReference type="Proteomes" id="UP000245119"/>
    </source>
</evidence>
<keyword evidence="5" id="KW-1185">Reference proteome</keyword>
<feature type="region of interest" description="Disordered" evidence="3">
    <location>
        <begin position="186"/>
        <end position="205"/>
    </location>
</feature>
<dbReference type="Gene3D" id="3.80.10.10">
    <property type="entry name" value="Ribonuclease Inhibitor"/>
    <property type="match status" value="3"/>
</dbReference>
<dbReference type="SUPFAM" id="SSF52058">
    <property type="entry name" value="L domain-like"/>
    <property type="match status" value="1"/>
</dbReference>
<dbReference type="Gene3D" id="3.10.20.90">
    <property type="entry name" value="Phosphatidylinositol 3-kinase Catalytic Subunit, Chain A, domain 1"/>
    <property type="match status" value="1"/>
</dbReference>
<evidence type="ECO:0000256" key="1">
    <source>
        <dbReference type="ARBA" id="ARBA00022614"/>
    </source>
</evidence>
<keyword evidence="1" id="KW-0433">Leucine-rich repeat</keyword>
<evidence type="ECO:0000256" key="2">
    <source>
        <dbReference type="ARBA" id="ARBA00022737"/>
    </source>
</evidence>
<feature type="region of interest" description="Disordered" evidence="3">
    <location>
        <begin position="19"/>
        <end position="40"/>
    </location>
</feature>
<dbReference type="STRING" id="400727.A0A2T7P2Z4"/>
<sequence length="609" mass="67643">MATESSNSDYSMSEIMYSSQASSGMLDSPDAPHTQEESGSRSFVDAVWDKFNDDMVVNDCINIYVPKKGPARLTDSGHLILPRQVHLNACGITEAGHPAGMTRMCQGVMELDLTQNCIASWQEIFQVICCMPRLTFLNLTSNPISSPIVGSPKMVGMMHASISSTASSLDELTASALFSRALAESPNTASTNLSDTDPDISIKGPTTSNIVEVVAPLDASSSKVASEQETSIVQSIETNISPSVQAHSSETTEPTLSVDATTKDLSEDKTVSAATQDGGRDADRASCSTPEAYDKKTGSFSCSPTELPTSLCFPNLRQLVLNDTQVDWQSIVQLLKIFPNLEELHLSLNHYTSVDLLPDLLYPSLVRIFFNGNKVCAWSEINKLGRAFPSLQQLFLAETELRTLDETDCMAESFPCLSLLSLNKTQLEGWDILERLRLLPSLIDVRLQGIPFLESMEAKERRQLLVARLPNVTRLNGSPVTDEEREDAERAFIRLFMDSEQKPARYYELEKIYGKLDPLAKVNLKPQRVFRVKVVFNDRCEELEVNANQSVRELKKTLQNLVGLPASRFSVFYVDKQIDMGAERLRFPDKKLYTYKLTDGDEFIVEPKT</sequence>
<dbReference type="InterPro" id="IPR001611">
    <property type="entry name" value="Leu-rich_rpt"/>
</dbReference>
<comment type="caution">
    <text evidence="4">The sequence shown here is derived from an EMBL/GenBank/DDBJ whole genome shotgun (WGS) entry which is preliminary data.</text>
</comment>
<dbReference type="PANTHER" id="PTHR18849:SF0">
    <property type="entry name" value="CILIA- AND FLAGELLA-ASSOCIATED PROTEIN 410-RELATED"/>
    <property type="match status" value="1"/>
</dbReference>
<feature type="region of interest" description="Disordered" evidence="3">
    <location>
        <begin position="241"/>
        <end position="291"/>
    </location>
</feature>
<keyword evidence="2" id="KW-0677">Repeat</keyword>
<dbReference type="EMBL" id="PZQS01000007">
    <property type="protein sequence ID" value="PVD27778.1"/>
    <property type="molecule type" value="Genomic_DNA"/>
</dbReference>
<proteinExistence type="predicted"/>
<dbReference type="AlphaFoldDB" id="A0A2T7P2Z4"/>
<name>A0A2T7P2Z4_POMCA</name>
<evidence type="ECO:0000256" key="3">
    <source>
        <dbReference type="SAM" id="MobiDB-lite"/>
    </source>
</evidence>
<dbReference type="SUPFAM" id="SSF54236">
    <property type="entry name" value="Ubiquitin-like"/>
    <property type="match status" value="1"/>
</dbReference>
<feature type="compositionally biased region" description="Polar residues" evidence="3">
    <location>
        <begin position="186"/>
        <end position="195"/>
    </location>
</feature>
<feature type="compositionally biased region" description="Polar residues" evidence="3">
    <location>
        <begin position="241"/>
        <end position="260"/>
    </location>
</feature>
<dbReference type="PANTHER" id="PTHR18849">
    <property type="entry name" value="LEUCINE RICH REPEAT PROTEIN"/>
    <property type="match status" value="1"/>
</dbReference>
<dbReference type="Proteomes" id="UP000245119">
    <property type="component" value="Linkage Group LG7"/>
</dbReference>
<reference evidence="4 5" key="1">
    <citation type="submission" date="2018-04" db="EMBL/GenBank/DDBJ databases">
        <title>The genome of golden apple snail Pomacea canaliculata provides insight into stress tolerance and invasive adaptation.</title>
        <authorList>
            <person name="Liu C."/>
            <person name="Liu B."/>
            <person name="Ren Y."/>
            <person name="Zhang Y."/>
            <person name="Wang H."/>
            <person name="Li S."/>
            <person name="Jiang F."/>
            <person name="Yin L."/>
            <person name="Zhang G."/>
            <person name="Qian W."/>
            <person name="Fan W."/>
        </authorList>
    </citation>
    <scope>NUCLEOTIDE SEQUENCE [LARGE SCALE GENOMIC DNA]</scope>
    <source>
        <strain evidence="4">SZHN2017</strain>
        <tissue evidence="4">Muscle</tissue>
    </source>
</reference>
<dbReference type="OrthoDB" id="5855206at2759"/>
<dbReference type="PROSITE" id="PS51450">
    <property type="entry name" value="LRR"/>
    <property type="match status" value="1"/>
</dbReference>
<protein>
    <recommendedName>
        <fullName evidence="6">Ubiquitin-like domain-containing protein</fullName>
    </recommendedName>
</protein>
<evidence type="ECO:0000313" key="4">
    <source>
        <dbReference type="EMBL" id="PVD27778.1"/>
    </source>
</evidence>
<dbReference type="InterPro" id="IPR032675">
    <property type="entry name" value="LRR_dom_sf"/>
</dbReference>
<feature type="compositionally biased region" description="Basic and acidic residues" evidence="3">
    <location>
        <begin position="261"/>
        <end position="270"/>
    </location>
</feature>
<accession>A0A2T7P2Z4</accession>
<dbReference type="InterPro" id="IPR029071">
    <property type="entry name" value="Ubiquitin-like_domsf"/>
</dbReference>
<dbReference type="OMA" id="MCARVTE"/>
<organism evidence="4 5">
    <name type="scientific">Pomacea canaliculata</name>
    <name type="common">Golden apple snail</name>
    <dbReference type="NCBI Taxonomy" id="400727"/>
    <lineage>
        <taxon>Eukaryota</taxon>
        <taxon>Metazoa</taxon>
        <taxon>Spiralia</taxon>
        <taxon>Lophotrochozoa</taxon>
        <taxon>Mollusca</taxon>
        <taxon>Gastropoda</taxon>
        <taxon>Caenogastropoda</taxon>
        <taxon>Architaenioglossa</taxon>
        <taxon>Ampullarioidea</taxon>
        <taxon>Ampullariidae</taxon>
        <taxon>Pomacea</taxon>
    </lineage>
</organism>
<gene>
    <name evidence="4" type="ORF">C0Q70_12950</name>
</gene>
<evidence type="ECO:0008006" key="6">
    <source>
        <dbReference type="Google" id="ProtNLM"/>
    </source>
</evidence>